<comment type="caution">
    <text evidence="18">The sequence shown here is derived from an EMBL/GenBank/DDBJ whole genome shotgun (WGS) entry which is preliminary data.</text>
</comment>
<dbReference type="GO" id="GO:0031505">
    <property type="term" value="P:fungal-type cell wall organization"/>
    <property type="evidence" value="ECO:0007669"/>
    <property type="project" value="TreeGrafter"/>
</dbReference>
<dbReference type="Pfam" id="PF03935">
    <property type="entry name" value="SKN1_KRE6_Sbg1"/>
    <property type="match status" value="1"/>
</dbReference>
<gene>
    <name evidence="18" type="ORF">RDB_LOCUS30790</name>
</gene>
<feature type="compositionally biased region" description="Low complexity" evidence="14">
    <location>
        <begin position="37"/>
        <end position="50"/>
    </location>
</feature>
<dbReference type="Proteomes" id="UP000663826">
    <property type="component" value="Unassembled WGS sequence"/>
</dbReference>
<dbReference type="GO" id="GO:0006351">
    <property type="term" value="P:DNA-templated transcription"/>
    <property type="evidence" value="ECO:0007669"/>
    <property type="project" value="InterPro"/>
</dbReference>
<dbReference type="GO" id="GO:0005886">
    <property type="term" value="C:plasma membrane"/>
    <property type="evidence" value="ECO:0007669"/>
    <property type="project" value="TreeGrafter"/>
</dbReference>
<dbReference type="GO" id="GO:0006078">
    <property type="term" value="P:(1-&gt;6)-beta-D-glucan biosynthetic process"/>
    <property type="evidence" value="ECO:0007669"/>
    <property type="project" value="TreeGrafter"/>
</dbReference>
<feature type="region of interest" description="Disordered" evidence="14">
    <location>
        <begin position="93"/>
        <end position="154"/>
    </location>
</feature>
<dbReference type="FunFam" id="3.30.160.60:FF:000446">
    <property type="entry name" value="Zinc finger protein"/>
    <property type="match status" value="1"/>
</dbReference>
<keyword evidence="4" id="KW-0479">Metal-binding</keyword>
<dbReference type="Gene3D" id="2.60.120.200">
    <property type="match status" value="2"/>
</dbReference>
<accession>A0A8H3A694</accession>
<evidence type="ECO:0000256" key="9">
    <source>
        <dbReference type="ARBA" id="ARBA00023136"/>
    </source>
</evidence>
<dbReference type="SMART" id="SM00355">
    <property type="entry name" value="ZnF_C2H2"/>
    <property type="match status" value="2"/>
</dbReference>
<organism evidence="18 19">
    <name type="scientific">Rhizoctonia solani</name>
    <dbReference type="NCBI Taxonomy" id="456999"/>
    <lineage>
        <taxon>Eukaryota</taxon>
        <taxon>Fungi</taxon>
        <taxon>Dikarya</taxon>
        <taxon>Basidiomycota</taxon>
        <taxon>Agaricomycotina</taxon>
        <taxon>Agaricomycetes</taxon>
        <taxon>Cantharellales</taxon>
        <taxon>Ceratobasidiaceae</taxon>
        <taxon>Rhizoctonia</taxon>
    </lineage>
</organism>
<dbReference type="InterPro" id="IPR000757">
    <property type="entry name" value="Beta-glucanase-like"/>
</dbReference>
<dbReference type="PROSITE" id="PS50157">
    <property type="entry name" value="ZINC_FINGER_C2H2_2"/>
    <property type="match status" value="2"/>
</dbReference>
<evidence type="ECO:0000313" key="18">
    <source>
        <dbReference type="EMBL" id="CAE6400393.1"/>
    </source>
</evidence>
<feature type="compositionally biased region" description="Polar residues" evidence="14">
    <location>
        <begin position="1405"/>
        <end position="1424"/>
    </location>
</feature>
<dbReference type="SUPFAM" id="SSF57667">
    <property type="entry name" value="beta-beta-alpha zinc fingers"/>
    <property type="match status" value="1"/>
</dbReference>
<reference evidence="18" key="1">
    <citation type="submission" date="2021-01" db="EMBL/GenBank/DDBJ databases">
        <authorList>
            <person name="Kaushik A."/>
        </authorList>
    </citation>
    <scope>NUCLEOTIDE SEQUENCE</scope>
    <source>
        <strain evidence="18">AG1-1B</strain>
    </source>
</reference>
<feature type="compositionally biased region" description="Low complexity" evidence="14">
    <location>
        <begin position="1389"/>
        <end position="1402"/>
    </location>
</feature>
<dbReference type="Pfam" id="PF00096">
    <property type="entry name" value="zf-C2H2"/>
    <property type="match status" value="1"/>
</dbReference>
<dbReference type="GO" id="GO:0008270">
    <property type="term" value="F:zinc ion binding"/>
    <property type="evidence" value="ECO:0007669"/>
    <property type="project" value="UniProtKB-KW"/>
</dbReference>
<keyword evidence="7" id="KW-0735">Signal-anchor</keyword>
<sequence>MGDRLRKSRAHDTNYAPVQNTSPRGARTYQRTPYVQPSTSPAPVPSSSTTHLVGRAQRPGYSHVRSQSSVDYNRTETTQAVAIGAIGGAFGPYSYEHTPAPPPPREAQGHRRQGSVSRFTNTPSHSSHSHEVREKGAPGRQHSSRRVAAAPAGATSTTAGAFLYDTKDPELDDDLHNPAALRKLDRQWDLFSGRGWMNVGAIVLICGGLIILFCGYPVIIAFHKPHLLTGGYNLGGINGTGQVPDLPNLPTLIDKDTPDDARTRVGYDGQKYNLVFSDEFNLDGRTFYPGDDPFWEAMDYHYWPTADLEWYDPAQAITRNGSLVLTLEEVRNHDLNFRSGMIQSWNKFCFTTGYIEVSVSLPGNAHTPGYWPGAWTMGNLGRAGYGATTEGTWPYSYDACDVGTFPQQITKDNTPEVSYRSGLSSLPGQKLSACTCPGSDHPGPAVTKGRASPEIDIIEAQINNYARHGEVSQSLQVAPFNVGYYWTNSTPATTVYNNDQTFINTYRGGPYQQCVSCVSATNSSNYADEGGFGKYGFEYWSNPKRRSEGFVTWSVDDKAMWTATSASVGPDSEAQISQRLISEEPMYIILNLGLSPSFQGIDFKNLKFPATMLIDYVRVYQRAGQENIGCDPPAYPTADYINQLNCYPDSQQSTADQPADVDKLIRLPLVDNDWKDPPLVAVPCSNSRAPKTTLMSVATVQASGSKPVFTCAECSATYSRMEYLRRHERKHTETRPFQCEECLKSFARSDVLLRHRRRCHPEAEAIREANAMIDSQAEGGALPSPVVTSGRAKLKAAGLNKKSQPRSRQINESSSSPSDATQSPELSTLDRDSPSQLVYGPSPPSSYSNSGLSINTLGGFEQLFSFAGSSTDPSSLTRSASDSQSIVSIDAPSPATSYGAGSSAPHWAALPPLSMFSPNAIIPKTGPEVTQFGSWYVFPQRNSPTGSGARGANGQIVDLSQNLDGGNNQSEPLQEAYLLGDESAAQQIEVDLLSPERSVLNAECRMIYEKRGLPLRPDDKFYIPPGLFAGCYTIPHWLMPPLTRLSKFAHRTLTDHLVRFPMVHQPTFKLSEAPHWLAFAMCTVGGLNPSESKMKDGLGGEYYFKDPGAPWDGVQSIVRTEKVDMLVKTFIRHSAKLALCDQVSIVQSLLLYNTPAFLSDDPSERLIGHLFLGTVVKVIRKSGLYHPTADFASRLTVPADATLDQRWRKWIRHETCRRCAWFVYVLDTIACLEAGIPSLVSPRDLSHLALPACDSLWSAGSEIEWAAYAEAGGHQTEGITLDIAMRSVFGCDNAAEEGRPDAIVALRLGPFARTVIMMTLLRGLIEFGQGKPKGGVVTQNWIINGMLGGQVAEATNTWVLGAYLRALAKWREGWDLDPLCTLLTSPHATTPSMTGSSSTGPSEPVMNTPTSDSQGSPDHQNPMPTTAFFASTADTSASLKEPVFVNDALPYCWLALVLVDMLKSPESSAAPNANASTSGLNSGTMADLGQGVGQTILTPDNLSDLSGVDFSGLPNYNGYSNASGGARIVDLDETNDKFADLDFREMLAIAKEFARGETGGMRAPRPGVVE</sequence>
<evidence type="ECO:0000256" key="13">
    <source>
        <dbReference type="PROSITE-ProRule" id="PRU00042"/>
    </source>
</evidence>
<feature type="region of interest" description="Disordered" evidence="14">
    <location>
        <begin position="1388"/>
        <end position="1426"/>
    </location>
</feature>
<dbReference type="PROSITE" id="PS00028">
    <property type="entry name" value="ZINC_FINGER_C2H2_1"/>
    <property type="match status" value="2"/>
</dbReference>
<evidence type="ECO:0000256" key="12">
    <source>
        <dbReference type="ARBA" id="ARBA00023316"/>
    </source>
</evidence>
<protein>
    <submittedName>
        <fullName evidence="18">Uncharacterized protein</fullName>
    </submittedName>
</protein>
<evidence type="ECO:0000259" key="17">
    <source>
        <dbReference type="PROSITE" id="PS51762"/>
    </source>
</evidence>
<evidence type="ECO:0000256" key="14">
    <source>
        <dbReference type="SAM" id="MobiDB-lite"/>
    </source>
</evidence>
<keyword evidence="5 13" id="KW-0863">Zinc-finger</keyword>
<dbReference type="GO" id="GO:0003677">
    <property type="term" value="F:DNA binding"/>
    <property type="evidence" value="ECO:0007669"/>
    <property type="project" value="InterPro"/>
</dbReference>
<evidence type="ECO:0000256" key="2">
    <source>
        <dbReference type="ARBA" id="ARBA00010962"/>
    </source>
</evidence>
<evidence type="ECO:0000256" key="10">
    <source>
        <dbReference type="ARBA" id="ARBA00023180"/>
    </source>
</evidence>
<dbReference type="CDD" id="cd02180">
    <property type="entry name" value="GH16_fungal_KRE6_glucanase"/>
    <property type="match status" value="1"/>
</dbReference>
<dbReference type="FunFam" id="2.60.120.200:FF:000135">
    <property type="entry name" value="Related to KRE6-glucan synthase subunit"/>
    <property type="match status" value="1"/>
</dbReference>
<dbReference type="PANTHER" id="PTHR31361">
    <property type="entry name" value="BETA-GLUCAN SYNTHESIS-ASSOCIATED PROTEIN KRE6-RELATED"/>
    <property type="match status" value="1"/>
</dbReference>
<feature type="region of interest" description="Disordered" evidence="14">
    <location>
        <begin position="792"/>
        <end position="850"/>
    </location>
</feature>
<evidence type="ECO:0000256" key="11">
    <source>
        <dbReference type="ARBA" id="ARBA00023242"/>
    </source>
</evidence>
<feature type="compositionally biased region" description="Basic and acidic residues" evidence="14">
    <location>
        <begin position="128"/>
        <end position="137"/>
    </location>
</feature>
<evidence type="ECO:0000256" key="1">
    <source>
        <dbReference type="ARBA" id="ARBA00004606"/>
    </source>
</evidence>
<evidence type="ECO:0000256" key="4">
    <source>
        <dbReference type="ARBA" id="ARBA00022723"/>
    </source>
</evidence>
<evidence type="ECO:0000313" key="19">
    <source>
        <dbReference type="Proteomes" id="UP000663826"/>
    </source>
</evidence>
<evidence type="ECO:0000256" key="5">
    <source>
        <dbReference type="ARBA" id="ARBA00022771"/>
    </source>
</evidence>
<evidence type="ECO:0000256" key="8">
    <source>
        <dbReference type="ARBA" id="ARBA00022989"/>
    </source>
</evidence>
<keyword evidence="11" id="KW-0539">Nucleus</keyword>
<dbReference type="GO" id="GO:0005789">
    <property type="term" value="C:endoplasmic reticulum membrane"/>
    <property type="evidence" value="ECO:0007669"/>
    <property type="project" value="TreeGrafter"/>
</dbReference>
<dbReference type="InterPro" id="IPR013087">
    <property type="entry name" value="Znf_C2H2_type"/>
</dbReference>
<keyword evidence="8 15" id="KW-1133">Transmembrane helix</keyword>
<dbReference type="FunFam" id="2.60.120.200:FF:000140">
    <property type="entry name" value="Beta-glucan synthesis-associated protein"/>
    <property type="match status" value="1"/>
</dbReference>
<keyword evidence="12" id="KW-0961">Cell wall biogenesis/degradation</keyword>
<dbReference type="InterPro" id="IPR036236">
    <property type="entry name" value="Znf_C2H2_sf"/>
</dbReference>
<feature type="domain" description="C2H2-type" evidence="16">
    <location>
        <begin position="737"/>
        <end position="765"/>
    </location>
</feature>
<dbReference type="InterPro" id="IPR005629">
    <property type="entry name" value="Skn1/Kre6/Sbg1"/>
</dbReference>
<comment type="subcellular location">
    <subcellularLocation>
        <location evidence="1">Membrane</location>
        <topology evidence="1">Single-pass type II membrane protein</topology>
    </subcellularLocation>
</comment>
<dbReference type="Pfam" id="PF04082">
    <property type="entry name" value="Fungal_trans"/>
    <property type="match status" value="1"/>
</dbReference>
<feature type="compositionally biased region" description="Polar residues" evidence="14">
    <location>
        <begin position="114"/>
        <end position="126"/>
    </location>
</feature>
<evidence type="ECO:0000256" key="15">
    <source>
        <dbReference type="SAM" id="Phobius"/>
    </source>
</evidence>
<dbReference type="PROSITE" id="PS51762">
    <property type="entry name" value="GH16_2"/>
    <property type="match status" value="1"/>
</dbReference>
<dbReference type="Gene3D" id="3.30.160.60">
    <property type="entry name" value="Classic Zinc Finger"/>
    <property type="match status" value="1"/>
</dbReference>
<feature type="domain" description="GH16" evidence="17">
    <location>
        <begin position="265"/>
        <end position="625"/>
    </location>
</feature>
<dbReference type="EMBL" id="CAJMWQ010000943">
    <property type="protein sequence ID" value="CAE6400393.1"/>
    <property type="molecule type" value="Genomic_DNA"/>
</dbReference>
<evidence type="ECO:0000256" key="3">
    <source>
        <dbReference type="ARBA" id="ARBA00022692"/>
    </source>
</evidence>
<feature type="transmembrane region" description="Helical" evidence="15">
    <location>
        <begin position="196"/>
        <end position="219"/>
    </location>
</feature>
<dbReference type="InterPro" id="IPR013320">
    <property type="entry name" value="ConA-like_dom_sf"/>
</dbReference>
<name>A0A8H3A694_9AGAM</name>
<keyword evidence="6" id="KW-0862">Zinc</keyword>
<evidence type="ECO:0000259" key="16">
    <source>
        <dbReference type="PROSITE" id="PS50157"/>
    </source>
</evidence>
<keyword evidence="3 15" id="KW-0812">Transmembrane</keyword>
<evidence type="ECO:0000256" key="7">
    <source>
        <dbReference type="ARBA" id="ARBA00022968"/>
    </source>
</evidence>
<dbReference type="SUPFAM" id="SSF49899">
    <property type="entry name" value="Concanavalin A-like lectins/glucanases"/>
    <property type="match status" value="1"/>
</dbReference>
<keyword evidence="9 15" id="KW-0472">Membrane</keyword>
<dbReference type="CDD" id="cd12148">
    <property type="entry name" value="fungal_TF_MHR"/>
    <property type="match status" value="1"/>
</dbReference>
<evidence type="ECO:0000256" key="6">
    <source>
        <dbReference type="ARBA" id="ARBA00022833"/>
    </source>
</evidence>
<dbReference type="InterPro" id="IPR007219">
    <property type="entry name" value="XnlR_reg_dom"/>
</dbReference>
<comment type="similarity">
    <text evidence="2">Belongs to the SKN1/KRE6 family.</text>
</comment>
<dbReference type="GO" id="GO:0015926">
    <property type="term" value="F:glucosidase activity"/>
    <property type="evidence" value="ECO:0007669"/>
    <property type="project" value="TreeGrafter"/>
</dbReference>
<feature type="compositionally biased region" description="Polar residues" evidence="14">
    <location>
        <begin position="16"/>
        <end position="36"/>
    </location>
</feature>
<dbReference type="PANTHER" id="PTHR31361:SF15">
    <property type="entry name" value="GH16 DOMAIN-CONTAINING PROTEIN"/>
    <property type="match status" value="1"/>
</dbReference>
<feature type="domain" description="C2H2-type" evidence="16">
    <location>
        <begin position="709"/>
        <end position="736"/>
    </location>
</feature>
<keyword evidence="10" id="KW-0325">Glycoprotein</keyword>
<proteinExistence type="inferred from homology"/>
<feature type="region of interest" description="Disordered" evidence="14">
    <location>
        <begin position="1"/>
        <end position="72"/>
    </location>
</feature>